<gene>
    <name evidence="1" type="ORF">Aca07nite_68640</name>
</gene>
<dbReference type="RefSeq" id="WP_239141407.1">
    <property type="nucleotide sequence ID" value="NZ_BAAAGQ010000022.1"/>
</dbReference>
<organism evidence="1">
    <name type="scientific">Actinoplanes campanulatus</name>
    <dbReference type="NCBI Taxonomy" id="113559"/>
    <lineage>
        <taxon>Bacteria</taxon>
        <taxon>Bacillati</taxon>
        <taxon>Actinomycetota</taxon>
        <taxon>Actinomycetes</taxon>
        <taxon>Micromonosporales</taxon>
        <taxon>Micromonosporaceae</taxon>
        <taxon>Actinoplanes</taxon>
    </lineage>
</organism>
<sequence length="175" mass="19035">MTGPTFEDPTRERVGRRKCDDHQMLIRATKAVLASMLEEAGVGSRAIITANVRATVETFRQFAMLPTEDAAPLEEDGDAVLAEFGTYGFRGGREFSAGLTRQFAEVGDEGAMWQVGCTFYWAPQAATDILASGHLWSFGRALDDFFDELGDLPGWAWALGGGQAPSELVIALDRI</sequence>
<comment type="caution">
    <text evidence="1">The sequence shown here is derived from an EMBL/GenBank/DDBJ whole genome shotgun (WGS) entry which is preliminary data.</text>
</comment>
<dbReference type="EMBL" id="BOMF01000129">
    <property type="protein sequence ID" value="GID49589.1"/>
    <property type="molecule type" value="Genomic_DNA"/>
</dbReference>
<protein>
    <submittedName>
        <fullName evidence="1">Uncharacterized protein</fullName>
    </submittedName>
</protein>
<reference evidence="1" key="1">
    <citation type="submission" date="2021-01" db="EMBL/GenBank/DDBJ databases">
        <title>Whole genome shotgun sequence of Actinoplanes capillaceus NBRC 16408.</title>
        <authorList>
            <person name="Komaki H."/>
            <person name="Tamura T."/>
        </authorList>
    </citation>
    <scope>NUCLEOTIDE SEQUENCE [LARGE SCALE GENOMIC DNA]</scope>
    <source>
        <strain evidence="1">NBRC 16408</strain>
    </source>
</reference>
<accession>A0ABQ3WTS2</accession>
<proteinExistence type="predicted"/>
<name>A0ABQ3WTS2_9ACTN</name>
<evidence type="ECO:0000313" key="1">
    <source>
        <dbReference type="EMBL" id="GID49589.1"/>
    </source>
</evidence>